<comment type="caution">
    <text evidence="8">The sequence shown here is derived from an EMBL/GenBank/DDBJ whole genome shotgun (WGS) entry which is preliminary data.</text>
</comment>
<gene>
    <name evidence="8" type="ORF">EDC30_10117</name>
</gene>
<dbReference type="AlphaFoldDB" id="A0A4R3I063"/>
<keyword evidence="5 7" id="KW-1133">Transmembrane helix</keyword>
<sequence length="213" mass="22555">MLLTIAALTLKKTVTLFALVGPVTMIPIFLAEVHSLDARHKSRFARSIAITVTVALLIATFMGMPLLGFLGVSLGAMQVGGGIIVLLLAIAMVLGKETSFKGLPPDGGDPGSRRLSIVPLAVPLLAGPAAFSYVMGNNAWQTQADLIHVILPILLVGLGCWVSFWVASQTERQIRRSTLDVVERIGGFILAAMAIEMTASGLRQLFPLLSPGQ</sequence>
<feature type="transmembrane region" description="Helical" evidence="7">
    <location>
        <begin position="16"/>
        <end position="36"/>
    </location>
</feature>
<keyword evidence="6 7" id="KW-0472">Membrane</keyword>
<keyword evidence="3" id="KW-1003">Cell membrane</keyword>
<accession>A0A4R3I063</accession>
<dbReference type="EMBL" id="SLZQ01000001">
    <property type="protein sequence ID" value="TCS39067.1"/>
    <property type="molecule type" value="Genomic_DNA"/>
</dbReference>
<evidence type="ECO:0000313" key="8">
    <source>
        <dbReference type="EMBL" id="TCS39067.1"/>
    </source>
</evidence>
<keyword evidence="4 7" id="KW-0812">Transmembrane</keyword>
<evidence type="ECO:0000256" key="3">
    <source>
        <dbReference type="ARBA" id="ARBA00022475"/>
    </source>
</evidence>
<dbReference type="RefSeq" id="WP_132256171.1">
    <property type="nucleotide sequence ID" value="NZ_SLZQ01000001.1"/>
</dbReference>
<proteinExistence type="inferred from homology"/>
<dbReference type="Pfam" id="PF01914">
    <property type="entry name" value="MarC"/>
    <property type="match status" value="1"/>
</dbReference>
<name>A0A4R3I063_PAULE</name>
<comment type="similarity">
    <text evidence="2 7">Belongs to the UPF0056 (MarC) family.</text>
</comment>
<dbReference type="Proteomes" id="UP000295382">
    <property type="component" value="Unassembled WGS sequence"/>
</dbReference>
<evidence type="ECO:0000256" key="4">
    <source>
        <dbReference type="ARBA" id="ARBA00022692"/>
    </source>
</evidence>
<protein>
    <recommendedName>
        <fullName evidence="7">UPF0056 membrane protein</fullName>
    </recommendedName>
</protein>
<feature type="transmembrane region" description="Helical" evidence="7">
    <location>
        <begin position="48"/>
        <end position="70"/>
    </location>
</feature>
<evidence type="ECO:0000256" key="7">
    <source>
        <dbReference type="RuleBase" id="RU362048"/>
    </source>
</evidence>
<comment type="caution">
    <text evidence="7">Lacks conserved residue(s) required for the propagation of feature annotation.</text>
</comment>
<dbReference type="PANTHER" id="PTHR33508">
    <property type="entry name" value="UPF0056 MEMBRANE PROTEIN YHCE"/>
    <property type="match status" value="1"/>
</dbReference>
<organism evidence="8 9">
    <name type="scientific">Paucimonas lemoignei</name>
    <name type="common">Pseudomonas lemoignei</name>
    <dbReference type="NCBI Taxonomy" id="29443"/>
    <lineage>
        <taxon>Bacteria</taxon>
        <taxon>Pseudomonadati</taxon>
        <taxon>Pseudomonadota</taxon>
        <taxon>Betaproteobacteria</taxon>
        <taxon>Burkholderiales</taxon>
        <taxon>Burkholderiaceae</taxon>
        <taxon>Paucimonas</taxon>
    </lineage>
</organism>
<dbReference type="PANTHER" id="PTHR33508:SF1">
    <property type="entry name" value="UPF0056 MEMBRANE PROTEIN YHCE"/>
    <property type="match status" value="1"/>
</dbReference>
<dbReference type="InterPro" id="IPR002771">
    <property type="entry name" value="Multi_antbiot-R_MarC"/>
</dbReference>
<evidence type="ECO:0000256" key="6">
    <source>
        <dbReference type="ARBA" id="ARBA00023136"/>
    </source>
</evidence>
<dbReference type="NCBIfam" id="TIGR00427">
    <property type="entry name" value="NAAT family transporter"/>
    <property type="match status" value="1"/>
</dbReference>
<feature type="transmembrane region" description="Helical" evidence="7">
    <location>
        <begin position="146"/>
        <end position="167"/>
    </location>
</feature>
<evidence type="ECO:0000313" key="9">
    <source>
        <dbReference type="Proteomes" id="UP000295382"/>
    </source>
</evidence>
<dbReference type="GO" id="GO:0005886">
    <property type="term" value="C:plasma membrane"/>
    <property type="evidence" value="ECO:0007669"/>
    <property type="project" value="UniProtKB-SubCell"/>
</dbReference>
<feature type="transmembrane region" description="Helical" evidence="7">
    <location>
        <begin position="115"/>
        <end position="134"/>
    </location>
</feature>
<evidence type="ECO:0000256" key="5">
    <source>
        <dbReference type="ARBA" id="ARBA00022989"/>
    </source>
</evidence>
<evidence type="ECO:0000256" key="2">
    <source>
        <dbReference type="ARBA" id="ARBA00009784"/>
    </source>
</evidence>
<evidence type="ECO:0000256" key="1">
    <source>
        <dbReference type="ARBA" id="ARBA00004651"/>
    </source>
</evidence>
<dbReference type="OrthoDB" id="21094at2"/>
<reference evidence="8 9" key="1">
    <citation type="submission" date="2019-03" db="EMBL/GenBank/DDBJ databases">
        <title>Genomic Encyclopedia of Type Strains, Phase IV (KMG-IV): sequencing the most valuable type-strain genomes for metagenomic binning, comparative biology and taxonomic classification.</title>
        <authorList>
            <person name="Goeker M."/>
        </authorList>
    </citation>
    <scope>NUCLEOTIDE SEQUENCE [LARGE SCALE GENOMIC DNA]</scope>
    <source>
        <strain evidence="8 9">DSM 7445</strain>
    </source>
</reference>
<feature type="transmembrane region" description="Helical" evidence="7">
    <location>
        <begin position="76"/>
        <end position="94"/>
    </location>
</feature>
<keyword evidence="9" id="KW-1185">Reference proteome</keyword>
<comment type="subcellular location">
    <subcellularLocation>
        <location evidence="1 7">Cell membrane</location>
        <topology evidence="1 7">Multi-pass membrane protein</topology>
    </subcellularLocation>
</comment>